<dbReference type="EMBL" id="FMWL01000009">
    <property type="protein sequence ID" value="SCZ79893.1"/>
    <property type="molecule type" value="Genomic_DNA"/>
</dbReference>
<dbReference type="AlphaFoldDB" id="A0A1G5S0S9"/>
<evidence type="ECO:0000313" key="3">
    <source>
        <dbReference type="Proteomes" id="UP000199208"/>
    </source>
</evidence>
<organism evidence="2 3">
    <name type="scientific">Acidaminobacter hydrogenoformans DSM 2784</name>
    <dbReference type="NCBI Taxonomy" id="1120920"/>
    <lineage>
        <taxon>Bacteria</taxon>
        <taxon>Bacillati</taxon>
        <taxon>Bacillota</taxon>
        <taxon>Clostridia</taxon>
        <taxon>Peptostreptococcales</taxon>
        <taxon>Acidaminobacteraceae</taxon>
        <taxon>Acidaminobacter</taxon>
    </lineage>
</organism>
<feature type="transmembrane region" description="Helical" evidence="1">
    <location>
        <begin position="305"/>
        <end position="328"/>
    </location>
</feature>
<evidence type="ECO:0000256" key="1">
    <source>
        <dbReference type="SAM" id="Phobius"/>
    </source>
</evidence>
<feature type="transmembrane region" description="Helical" evidence="1">
    <location>
        <begin position="12"/>
        <end position="33"/>
    </location>
</feature>
<feature type="transmembrane region" description="Helical" evidence="1">
    <location>
        <begin position="132"/>
        <end position="148"/>
    </location>
</feature>
<name>A0A1G5S0S9_9FIRM</name>
<dbReference type="STRING" id="1120920.SAMN03080599_01999"/>
<feature type="transmembrane region" description="Helical" evidence="1">
    <location>
        <begin position="348"/>
        <end position="373"/>
    </location>
</feature>
<keyword evidence="1" id="KW-1133">Transmembrane helix</keyword>
<accession>A0A1G5S0S9</accession>
<keyword evidence="1" id="KW-0472">Membrane</keyword>
<dbReference type="PANTHER" id="PTHR41771:SF1">
    <property type="entry name" value="MEMBRANE PROTEIN"/>
    <property type="match status" value="1"/>
</dbReference>
<protein>
    <submittedName>
        <fullName evidence="2">Uncharacterized membrane protein</fullName>
    </submittedName>
</protein>
<proteinExistence type="predicted"/>
<keyword evidence="3" id="KW-1185">Reference proteome</keyword>
<dbReference type="InterPro" id="IPR012507">
    <property type="entry name" value="YibE_F"/>
</dbReference>
<evidence type="ECO:0000313" key="2">
    <source>
        <dbReference type="EMBL" id="SCZ79893.1"/>
    </source>
</evidence>
<feature type="transmembrane region" description="Helical" evidence="1">
    <location>
        <begin position="155"/>
        <end position="173"/>
    </location>
</feature>
<dbReference type="Proteomes" id="UP000199208">
    <property type="component" value="Unassembled WGS sequence"/>
</dbReference>
<dbReference type="Pfam" id="PF07907">
    <property type="entry name" value="YibE_F"/>
    <property type="match status" value="1"/>
</dbReference>
<gene>
    <name evidence="2" type="ORF">SAMN03080599_01999</name>
</gene>
<feature type="transmembrane region" description="Helical" evidence="1">
    <location>
        <begin position="205"/>
        <end position="230"/>
    </location>
</feature>
<keyword evidence="1" id="KW-0812">Transmembrane</keyword>
<feature type="transmembrane region" description="Helical" evidence="1">
    <location>
        <begin position="242"/>
        <end position="264"/>
    </location>
</feature>
<reference evidence="2 3" key="1">
    <citation type="submission" date="2016-10" db="EMBL/GenBank/DDBJ databases">
        <authorList>
            <person name="de Groot N.N."/>
        </authorList>
    </citation>
    <scope>NUCLEOTIDE SEQUENCE [LARGE SCALE GENOMIC DNA]</scope>
    <source>
        <strain evidence="2 3">DSM 2784</strain>
    </source>
</reference>
<dbReference type="PANTHER" id="PTHR41771">
    <property type="entry name" value="MEMBRANE PROTEIN-RELATED"/>
    <property type="match status" value="1"/>
</dbReference>
<sequence length="399" mass="43240">MYGIIKRMDKKELIFVVLFTVIIGIVAALPTGFEKQIYFNSEGVRARVLETDESTVYNIGLIAQGEQRGVIEIESGTHKGIQVEGVNLLTGRNEFDKMFNTGDEVWALLEFDQEGNIIFANLIDHYRINKELILIAIFAGLLVLFSGFTGVRTILSFAFALISIWKILIPLMLKGYDPLLVGLVIGNVLTVSTLLLVAGFTKKAYAAILAAVACSLVTAFMAVAFTKYFMIDGTVMQWSESLLYAGFMSLDLTGIFQAGIYLACSGAILDLAIDISAALDEIVMSNPAISKAELMKSGLRIGKSVVGSQTTTLLLAYMGSYISVMMVYMAQGTPMLNILNSKAIASEILHTFVGCIGLVMVSPLTSMICSLMYEVEGQTSLVNGSQRLIEETADVATGV</sequence>
<feature type="transmembrane region" description="Helical" evidence="1">
    <location>
        <begin position="179"/>
        <end position="198"/>
    </location>
</feature>